<dbReference type="InterPro" id="IPR045275">
    <property type="entry name" value="MscS_archaea/bacteria_type"/>
</dbReference>
<evidence type="ECO:0000256" key="2">
    <source>
        <dbReference type="ARBA" id="ARBA00008017"/>
    </source>
</evidence>
<feature type="domain" description="Mechanosensitive ion channel MscS C-terminal" evidence="9">
    <location>
        <begin position="184"/>
        <end position="244"/>
    </location>
</feature>
<evidence type="ECO:0000256" key="3">
    <source>
        <dbReference type="ARBA" id="ARBA00022475"/>
    </source>
</evidence>
<comment type="subcellular location">
    <subcellularLocation>
        <location evidence="1">Cell membrane</location>
        <topology evidence="1">Multi-pass membrane protein</topology>
    </subcellularLocation>
</comment>
<evidence type="ECO:0000256" key="5">
    <source>
        <dbReference type="ARBA" id="ARBA00022989"/>
    </source>
</evidence>
<comment type="similarity">
    <text evidence="2">Belongs to the MscS (TC 1.A.23) family.</text>
</comment>
<accession>A0A5C6S4I8</accession>
<organism evidence="10 11">
    <name type="scientific">Phaeodactylibacter luteus</name>
    <dbReference type="NCBI Taxonomy" id="1564516"/>
    <lineage>
        <taxon>Bacteria</taxon>
        <taxon>Pseudomonadati</taxon>
        <taxon>Bacteroidota</taxon>
        <taxon>Saprospiria</taxon>
        <taxon>Saprospirales</taxon>
        <taxon>Haliscomenobacteraceae</taxon>
        <taxon>Phaeodactylibacter</taxon>
    </lineage>
</organism>
<evidence type="ECO:0000256" key="7">
    <source>
        <dbReference type="SAM" id="Phobius"/>
    </source>
</evidence>
<dbReference type="InterPro" id="IPR006685">
    <property type="entry name" value="MscS_channel_2nd"/>
</dbReference>
<dbReference type="InterPro" id="IPR011014">
    <property type="entry name" value="MscS_channel_TM-2"/>
</dbReference>
<dbReference type="EMBL" id="VOOR01000003">
    <property type="protein sequence ID" value="TXB68900.1"/>
    <property type="molecule type" value="Genomic_DNA"/>
</dbReference>
<dbReference type="Pfam" id="PF00924">
    <property type="entry name" value="MS_channel_2nd"/>
    <property type="match status" value="1"/>
</dbReference>
<dbReference type="SUPFAM" id="SSF50182">
    <property type="entry name" value="Sm-like ribonucleoproteins"/>
    <property type="match status" value="1"/>
</dbReference>
<reference evidence="10 11" key="1">
    <citation type="submission" date="2019-08" db="EMBL/GenBank/DDBJ databases">
        <title>Genome of Phaeodactylibacter luteus.</title>
        <authorList>
            <person name="Bowman J.P."/>
        </authorList>
    </citation>
    <scope>NUCLEOTIDE SEQUENCE [LARGE SCALE GENOMIC DNA]</scope>
    <source>
        <strain evidence="10 11">KCTC 42180</strain>
    </source>
</reference>
<dbReference type="PANTHER" id="PTHR30221:SF1">
    <property type="entry name" value="SMALL-CONDUCTANCE MECHANOSENSITIVE CHANNEL"/>
    <property type="match status" value="1"/>
</dbReference>
<dbReference type="SUPFAM" id="SSF82861">
    <property type="entry name" value="Mechanosensitive channel protein MscS (YggB), transmembrane region"/>
    <property type="match status" value="1"/>
</dbReference>
<dbReference type="Gene3D" id="2.30.30.60">
    <property type="match status" value="1"/>
</dbReference>
<comment type="caution">
    <text evidence="10">The sequence shown here is derived from an EMBL/GenBank/DDBJ whole genome shotgun (WGS) entry which is preliminary data.</text>
</comment>
<feature type="transmembrane region" description="Helical" evidence="7">
    <location>
        <begin position="20"/>
        <end position="39"/>
    </location>
</feature>
<dbReference type="Proteomes" id="UP000321580">
    <property type="component" value="Unassembled WGS sequence"/>
</dbReference>
<evidence type="ECO:0000313" key="11">
    <source>
        <dbReference type="Proteomes" id="UP000321580"/>
    </source>
</evidence>
<keyword evidence="4 7" id="KW-0812">Transmembrane</keyword>
<evidence type="ECO:0000256" key="6">
    <source>
        <dbReference type="ARBA" id="ARBA00023136"/>
    </source>
</evidence>
<feature type="transmembrane region" description="Helical" evidence="7">
    <location>
        <begin position="89"/>
        <end position="108"/>
    </location>
</feature>
<feature type="transmembrane region" description="Helical" evidence="7">
    <location>
        <begin position="59"/>
        <end position="83"/>
    </location>
</feature>
<dbReference type="OrthoDB" id="9809206at2"/>
<evidence type="ECO:0000256" key="4">
    <source>
        <dbReference type="ARBA" id="ARBA00022692"/>
    </source>
</evidence>
<gene>
    <name evidence="10" type="ORF">FRY97_02195</name>
</gene>
<protein>
    <submittedName>
        <fullName evidence="10">Mechanosensitive ion channel family protein</fullName>
    </submittedName>
</protein>
<evidence type="ECO:0000259" key="9">
    <source>
        <dbReference type="Pfam" id="PF21082"/>
    </source>
</evidence>
<name>A0A5C6S4I8_9BACT</name>
<dbReference type="InterPro" id="IPR011066">
    <property type="entry name" value="MscS_channel_C_sf"/>
</dbReference>
<dbReference type="InterPro" id="IPR023408">
    <property type="entry name" value="MscS_beta-dom_sf"/>
</dbReference>
<proteinExistence type="inferred from homology"/>
<dbReference type="PANTHER" id="PTHR30221">
    <property type="entry name" value="SMALL-CONDUCTANCE MECHANOSENSITIVE CHANNEL"/>
    <property type="match status" value="1"/>
</dbReference>
<dbReference type="Gene3D" id="3.30.70.100">
    <property type="match status" value="1"/>
</dbReference>
<keyword evidence="11" id="KW-1185">Reference proteome</keyword>
<dbReference type="AlphaFoldDB" id="A0A5C6S4I8"/>
<keyword evidence="3" id="KW-1003">Cell membrane</keyword>
<evidence type="ECO:0000256" key="1">
    <source>
        <dbReference type="ARBA" id="ARBA00004651"/>
    </source>
</evidence>
<dbReference type="InterPro" id="IPR010920">
    <property type="entry name" value="LSM_dom_sf"/>
</dbReference>
<dbReference type="RefSeq" id="WP_147165787.1">
    <property type="nucleotide sequence ID" value="NZ_VOOR01000003.1"/>
</dbReference>
<keyword evidence="5 7" id="KW-1133">Transmembrane helix</keyword>
<dbReference type="InterPro" id="IPR049278">
    <property type="entry name" value="MS_channel_C"/>
</dbReference>
<evidence type="ECO:0000259" key="8">
    <source>
        <dbReference type="Pfam" id="PF00924"/>
    </source>
</evidence>
<dbReference type="Gene3D" id="1.10.287.1260">
    <property type="match status" value="1"/>
</dbReference>
<dbReference type="SUPFAM" id="SSF82689">
    <property type="entry name" value="Mechanosensitive channel protein MscS (YggB), C-terminal domain"/>
    <property type="match status" value="1"/>
</dbReference>
<dbReference type="GO" id="GO:0005886">
    <property type="term" value="C:plasma membrane"/>
    <property type="evidence" value="ECO:0007669"/>
    <property type="project" value="UniProtKB-SubCell"/>
</dbReference>
<feature type="domain" description="Mechanosensitive ion channel MscS" evidence="8">
    <location>
        <begin position="113"/>
        <end position="176"/>
    </location>
</feature>
<dbReference type="Pfam" id="PF21082">
    <property type="entry name" value="MS_channel_3rd"/>
    <property type="match status" value="1"/>
</dbReference>
<keyword evidence="6 7" id="KW-0472">Membrane</keyword>
<dbReference type="GO" id="GO:0008381">
    <property type="term" value="F:mechanosensitive monoatomic ion channel activity"/>
    <property type="evidence" value="ECO:0007669"/>
    <property type="project" value="InterPro"/>
</dbReference>
<evidence type="ECO:0000313" key="10">
    <source>
        <dbReference type="EMBL" id="TXB68900.1"/>
    </source>
</evidence>
<sequence>MEQFIGDVADYILSYYNTLVALLPKLVLGLAVMAFFWLIGSQAKRLVQKRLFRRIDDPLLADFLGQAARAALITLGVLGLLQVVGLGKAASSLLAGAGISAFVIGFAFKDIGENFLAGILMAFKRPFRIGDIIEAGSIKGKVTGLTLRDTQVKTFDGKDVYIPNGQILKNPIINYTIDGFLRQEFTVGIDYGASASEAIVLILQALERIPGILKGDRPPSVMVQDLGASALNLTVYYWLDTFEPSVSGVAVRNQAVEEVLGVLSGAGIYLPGEVLEVKNYQDAPLLSRSAGS</sequence>